<accession>A0A5C5XM69</accession>
<comment type="caution">
    <text evidence="2">The sequence shown here is derived from an EMBL/GenBank/DDBJ whole genome shotgun (WGS) entry which is preliminary data.</text>
</comment>
<keyword evidence="1" id="KW-0812">Transmembrane</keyword>
<keyword evidence="1" id="KW-1133">Transmembrane helix</keyword>
<organism evidence="2 3">
    <name type="scientific">Rubinisphaera italica</name>
    <dbReference type="NCBI Taxonomy" id="2527969"/>
    <lineage>
        <taxon>Bacteria</taxon>
        <taxon>Pseudomonadati</taxon>
        <taxon>Planctomycetota</taxon>
        <taxon>Planctomycetia</taxon>
        <taxon>Planctomycetales</taxon>
        <taxon>Planctomycetaceae</taxon>
        <taxon>Rubinisphaera</taxon>
    </lineage>
</organism>
<dbReference type="EMBL" id="SJPG01000001">
    <property type="protein sequence ID" value="TWT63483.1"/>
    <property type="molecule type" value="Genomic_DNA"/>
</dbReference>
<dbReference type="RefSeq" id="WP_146505221.1">
    <property type="nucleotide sequence ID" value="NZ_SJPG01000001.1"/>
</dbReference>
<sequence>MTDGLFPRRVGRFEFFRRFMALIAVTICLMFTELWATDCLPLGKELSTEFAYMWFPTLALIVIYGIFFLWIPRLRDIGISPWFVVILFIPEFITSIQTLVLIWKMLWFLAAISIPSKMLEDSTFRPKLPNEQSELPEELNW</sequence>
<dbReference type="AlphaFoldDB" id="A0A5C5XM69"/>
<protein>
    <submittedName>
        <fullName evidence="2">Uncharacterized protein</fullName>
    </submittedName>
</protein>
<evidence type="ECO:0000313" key="3">
    <source>
        <dbReference type="Proteomes" id="UP000316095"/>
    </source>
</evidence>
<name>A0A5C5XM69_9PLAN</name>
<keyword evidence="3" id="KW-1185">Reference proteome</keyword>
<evidence type="ECO:0000256" key="1">
    <source>
        <dbReference type="SAM" id="Phobius"/>
    </source>
</evidence>
<reference evidence="2 3" key="1">
    <citation type="submission" date="2019-02" db="EMBL/GenBank/DDBJ databases">
        <title>Deep-cultivation of Planctomycetes and their phenomic and genomic characterization uncovers novel biology.</title>
        <authorList>
            <person name="Wiegand S."/>
            <person name="Jogler M."/>
            <person name="Boedeker C."/>
            <person name="Pinto D."/>
            <person name="Vollmers J."/>
            <person name="Rivas-Marin E."/>
            <person name="Kohn T."/>
            <person name="Peeters S.H."/>
            <person name="Heuer A."/>
            <person name="Rast P."/>
            <person name="Oberbeckmann S."/>
            <person name="Bunk B."/>
            <person name="Jeske O."/>
            <person name="Meyerdierks A."/>
            <person name="Storesund J.E."/>
            <person name="Kallscheuer N."/>
            <person name="Luecker S."/>
            <person name="Lage O.M."/>
            <person name="Pohl T."/>
            <person name="Merkel B.J."/>
            <person name="Hornburger P."/>
            <person name="Mueller R.-W."/>
            <person name="Bruemmer F."/>
            <person name="Labrenz M."/>
            <person name="Spormann A.M."/>
            <person name="Op Den Camp H."/>
            <person name="Overmann J."/>
            <person name="Amann R."/>
            <person name="Jetten M.S.M."/>
            <person name="Mascher T."/>
            <person name="Medema M.H."/>
            <person name="Devos D.P."/>
            <person name="Kaster A.-K."/>
            <person name="Ovreas L."/>
            <person name="Rohde M."/>
            <person name="Galperin M.Y."/>
            <person name="Jogler C."/>
        </authorList>
    </citation>
    <scope>NUCLEOTIDE SEQUENCE [LARGE SCALE GENOMIC DNA]</scope>
    <source>
        <strain evidence="2 3">Pan54</strain>
    </source>
</reference>
<feature type="transmembrane region" description="Helical" evidence="1">
    <location>
        <begin position="52"/>
        <end position="71"/>
    </location>
</feature>
<keyword evidence="1" id="KW-0472">Membrane</keyword>
<dbReference type="Proteomes" id="UP000316095">
    <property type="component" value="Unassembled WGS sequence"/>
</dbReference>
<evidence type="ECO:0000313" key="2">
    <source>
        <dbReference type="EMBL" id="TWT63483.1"/>
    </source>
</evidence>
<proteinExistence type="predicted"/>
<gene>
    <name evidence="2" type="ORF">Pan54_42360</name>
</gene>
<feature type="transmembrane region" description="Helical" evidence="1">
    <location>
        <begin position="83"/>
        <end position="110"/>
    </location>
</feature>